<dbReference type="Proteomes" id="UP000680989">
    <property type="component" value="Plasmid pRS"/>
</dbReference>
<protein>
    <submittedName>
        <fullName evidence="1">Ornithine cyclodeaminase family protein</fullName>
    </submittedName>
</protein>
<organism evidence="1 2">
    <name type="scientific">Ralstonia nicotianae</name>
    <dbReference type="NCBI Taxonomy" id="3037696"/>
    <lineage>
        <taxon>Bacteria</taxon>
        <taxon>Pseudomonadati</taxon>
        <taxon>Pseudomonadota</taxon>
        <taxon>Betaproteobacteria</taxon>
        <taxon>Burkholderiales</taxon>
        <taxon>Burkholderiaceae</taxon>
        <taxon>Ralstonia</taxon>
        <taxon>Ralstonia solanacearum species complex</taxon>
    </lineage>
</organism>
<keyword evidence="2" id="KW-1185">Reference proteome</keyword>
<dbReference type="EMBL" id="CP046675">
    <property type="protein sequence ID" value="QUP61562.1"/>
    <property type="molecule type" value="Genomic_DNA"/>
</dbReference>
<dbReference type="InterPro" id="IPR023401">
    <property type="entry name" value="ODC_N"/>
</dbReference>
<dbReference type="Gene3D" id="3.40.50.720">
    <property type="entry name" value="NAD(P)-binding Rossmann-like Domain"/>
    <property type="match status" value="1"/>
</dbReference>
<dbReference type="Gene3D" id="3.30.1780.10">
    <property type="entry name" value="ornithine cyclodeaminase, domain 1"/>
    <property type="match status" value="1"/>
</dbReference>
<dbReference type="PANTHER" id="PTHR13812:SF19">
    <property type="entry name" value="KETIMINE REDUCTASE MU-CRYSTALLIN"/>
    <property type="match status" value="1"/>
</dbReference>
<evidence type="ECO:0000313" key="2">
    <source>
        <dbReference type="Proteomes" id="UP000680989"/>
    </source>
</evidence>
<keyword evidence="1" id="KW-0614">Plasmid</keyword>
<sequence>MSTKPIWLTEKDVVELMQLPDAIAALEHSLAAECTGQARNMGKTMLQYGKSNLHALGGQLETLVGTKSWVHAEAGTCPLLMLWNAHDGQLVAVIEAFAMGNLRTGGTSGVATKWMSSPDAAVMAIIGCGKQALAQVASVVAVRPITELRAFARSADTRQAFADRVERELGIRAVPAASVEAATDGADVITLATRATEPILSSRFLRQGAHVNAIGAIGPDREEFAQDLFEHAGAICVDYLDGVKQLSREFRHRFGDGSWDRVRTLGSVIAAGQAVWQPTRISLFKAMGMGLSDVAIGAALVARARHAGLGRPIDPPKKAPIRLRTAAGDTALSAVAPNA</sequence>
<dbReference type="PANTHER" id="PTHR13812">
    <property type="entry name" value="KETIMINE REDUCTASE MU-CRYSTALLIN"/>
    <property type="match status" value="1"/>
</dbReference>
<gene>
    <name evidence="1" type="ORF">GO999_24220</name>
</gene>
<name>A0ABX8A3W4_9RALS</name>
<dbReference type="InterPro" id="IPR036291">
    <property type="entry name" value="NAD(P)-bd_dom_sf"/>
</dbReference>
<accession>A0ABX8A3W4</accession>
<reference evidence="2" key="1">
    <citation type="submission" date="2019-12" db="EMBL/GenBank/DDBJ databases">
        <title>Whole-genome sequence of tobacco pathogen Ralstonia pseudosolanacearum strain RS, originating from Yunnan province of China.</title>
        <authorList>
            <person name="Lu C.-H."/>
        </authorList>
    </citation>
    <scope>NUCLEOTIDE SEQUENCE [LARGE SCALE GENOMIC DNA]</scope>
    <source>
        <strain evidence="2">RS</strain>
        <plasmid evidence="2">pRS</plasmid>
    </source>
</reference>
<dbReference type="Pfam" id="PF02423">
    <property type="entry name" value="OCD_Mu_crystall"/>
    <property type="match status" value="1"/>
</dbReference>
<proteinExistence type="predicted"/>
<evidence type="ECO:0000313" key="1">
    <source>
        <dbReference type="EMBL" id="QUP61562.1"/>
    </source>
</evidence>
<geneLocation type="plasmid" evidence="1 2">
    <name>pRS</name>
</geneLocation>
<dbReference type="InterPro" id="IPR003462">
    <property type="entry name" value="ODC_Mu_crystall"/>
</dbReference>
<dbReference type="SUPFAM" id="SSF51735">
    <property type="entry name" value="NAD(P)-binding Rossmann-fold domains"/>
    <property type="match status" value="1"/>
</dbReference>
<dbReference type="PIRSF" id="PIRSF001439">
    <property type="entry name" value="CryM"/>
    <property type="match status" value="1"/>
</dbReference>
<dbReference type="RefSeq" id="WP_165592092.1">
    <property type="nucleotide sequence ID" value="NZ_CP046675.1"/>
</dbReference>